<dbReference type="AlphaFoldDB" id="A0AAD2G4B9"/>
<evidence type="ECO:0000259" key="8">
    <source>
        <dbReference type="Pfam" id="PF02308"/>
    </source>
</evidence>
<evidence type="ECO:0000313" key="10">
    <source>
        <dbReference type="Proteomes" id="UP001295423"/>
    </source>
</evidence>
<evidence type="ECO:0000256" key="4">
    <source>
        <dbReference type="ARBA" id="ARBA00022989"/>
    </source>
</evidence>
<dbReference type="PRINTS" id="PR01837">
    <property type="entry name" value="MGTCSAPBPROT"/>
</dbReference>
<reference evidence="9" key="1">
    <citation type="submission" date="2023-08" db="EMBL/GenBank/DDBJ databases">
        <authorList>
            <person name="Audoor S."/>
            <person name="Bilcke G."/>
        </authorList>
    </citation>
    <scope>NUCLEOTIDE SEQUENCE</scope>
</reference>
<evidence type="ECO:0000256" key="3">
    <source>
        <dbReference type="ARBA" id="ARBA00022692"/>
    </source>
</evidence>
<accession>A0AAD2G4B9</accession>
<feature type="transmembrane region" description="Helical" evidence="6">
    <location>
        <begin position="243"/>
        <end position="272"/>
    </location>
</feature>
<comment type="caution">
    <text evidence="9">The sequence shown here is derived from an EMBL/GenBank/DDBJ whole genome shotgun (WGS) entry which is preliminary data.</text>
</comment>
<sequence>MISKFLLCFLILSLFGLTESFSPSAITPPVLRHQRSTDRICAAYSTKRNGCGMRLPKRSIKLAARLPTNQETATDSKAAVGMPIWRRIRGIKLTAHEHSRFLSRIRRVLPALGVLLIFPLKAAASDTMVMSPMVMSPVSASVEFRLTMRLVMAALLGAGLGKERSTSKQSAGVRTMALVAMGASAFTLCSIYGFNVIGGKHDPARMASQVASGVGFVGAGVITSTSHLNGRNIVHGLTTAVTIWLSAAVGVACGTGLFQVATAAAGLTIFILKLGRLPPPSETTTTTQNLNSENIKQSGTNVSIRKRAIPFKSSATPVGCTDDDDCFSGNHEAGSHDMAEWDEHHHTVQSILDDEMPPIIQEARKKIEHENHRLSMIHDEEAAALKKAGYEVSKHSEPAHIKIVVDEDPEMVEIMQNAWKSNNTNSHEMHVKHMQRFAHDFANETVNTSS</sequence>
<gene>
    <name evidence="9" type="ORF">CYCCA115_LOCUS19663</name>
</gene>
<proteinExistence type="predicted"/>
<feature type="transmembrane region" description="Helical" evidence="6">
    <location>
        <begin position="206"/>
        <end position="223"/>
    </location>
</feature>
<feature type="transmembrane region" description="Helical" evidence="6">
    <location>
        <begin position="142"/>
        <end position="161"/>
    </location>
</feature>
<keyword evidence="3 6" id="KW-0812">Transmembrane</keyword>
<dbReference type="GO" id="GO:0005886">
    <property type="term" value="C:plasma membrane"/>
    <property type="evidence" value="ECO:0007669"/>
    <property type="project" value="UniProtKB-SubCell"/>
</dbReference>
<evidence type="ECO:0000256" key="5">
    <source>
        <dbReference type="ARBA" id="ARBA00023136"/>
    </source>
</evidence>
<evidence type="ECO:0000256" key="1">
    <source>
        <dbReference type="ARBA" id="ARBA00004651"/>
    </source>
</evidence>
<dbReference type="PANTHER" id="PTHR33778">
    <property type="entry name" value="PROTEIN MGTC"/>
    <property type="match status" value="1"/>
</dbReference>
<protein>
    <recommendedName>
        <fullName evidence="8">MgtC/SapB/SrpB/YhiD N-terminal domain-containing protein</fullName>
    </recommendedName>
</protein>
<feature type="transmembrane region" description="Helical" evidence="6">
    <location>
        <begin position="108"/>
        <end position="130"/>
    </location>
</feature>
<feature type="domain" description="MgtC/SapB/SrpB/YhiD N-terminal" evidence="8">
    <location>
        <begin position="150"/>
        <end position="274"/>
    </location>
</feature>
<keyword evidence="2" id="KW-1003">Cell membrane</keyword>
<feature type="signal peptide" evidence="7">
    <location>
        <begin position="1"/>
        <end position="20"/>
    </location>
</feature>
<keyword evidence="4 6" id="KW-1133">Transmembrane helix</keyword>
<dbReference type="Pfam" id="PF02308">
    <property type="entry name" value="MgtC"/>
    <property type="match status" value="1"/>
</dbReference>
<dbReference type="PANTHER" id="PTHR33778:SF1">
    <property type="entry name" value="MAGNESIUM TRANSPORTER YHID-RELATED"/>
    <property type="match status" value="1"/>
</dbReference>
<feature type="transmembrane region" description="Helical" evidence="6">
    <location>
        <begin position="173"/>
        <end position="194"/>
    </location>
</feature>
<evidence type="ECO:0000256" key="7">
    <source>
        <dbReference type="SAM" id="SignalP"/>
    </source>
</evidence>
<dbReference type="Proteomes" id="UP001295423">
    <property type="component" value="Unassembled WGS sequence"/>
</dbReference>
<comment type="subcellular location">
    <subcellularLocation>
        <location evidence="1">Cell membrane</location>
        <topology evidence="1">Multi-pass membrane protein</topology>
    </subcellularLocation>
</comment>
<keyword evidence="10" id="KW-1185">Reference proteome</keyword>
<evidence type="ECO:0000256" key="2">
    <source>
        <dbReference type="ARBA" id="ARBA00022475"/>
    </source>
</evidence>
<dbReference type="InterPro" id="IPR003416">
    <property type="entry name" value="MgtC/SapB/SrpB/YhiD_fam"/>
</dbReference>
<evidence type="ECO:0000313" key="9">
    <source>
        <dbReference type="EMBL" id="CAJ1962390.1"/>
    </source>
</evidence>
<dbReference type="InterPro" id="IPR049177">
    <property type="entry name" value="MgtC_SapB_SrpB_YhiD_N"/>
</dbReference>
<dbReference type="EMBL" id="CAKOGP040002103">
    <property type="protein sequence ID" value="CAJ1962390.1"/>
    <property type="molecule type" value="Genomic_DNA"/>
</dbReference>
<organism evidence="9 10">
    <name type="scientific">Cylindrotheca closterium</name>
    <dbReference type="NCBI Taxonomy" id="2856"/>
    <lineage>
        <taxon>Eukaryota</taxon>
        <taxon>Sar</taxon>
        <taxon>Stramenopiles</taxon>
        <taxon>Ochrophyta</taxon>
        <taxon>Bacillariophyta</taxon>
        <taxon>Bacillariophyceae</taxon>
        <taxon>Bacillariophycidae</taxon>
        <taxon>Bacillariales</taxon>
        <taxon>Bacillariaceae</taxon>
        <taxon>Cylindrotheca</taxon>
    </lineage>
</organism>
<keyword evidence="5 6" id="KW-0472">Membrane</keyword>
<feature type="chain" id="PRO_5042236279" description="MgtC/SapB/SrpB/YhiD N-terminal domain-containing protein" evidence="7">
    <location>
        <begin position="21"/>
        <end position="450"/>
    </location>
</feature>
<keyword evidence="7" id="KW-0732">Signal</keyword>
<name>A0AAD2G4B9_9STRA</name>
<evidence type="ECO:0000256" key="6">
    <source>
        <dbReference type="SAM" id="Phobius"/>
    </source>
</evidence>